<dbReference type="PROSITE" id="PS51257">
    <property type="entry name" value="PROKAR_LIPOPROTEIN"/>
    <property type="match status" value="1"/>
</dbReference>
<evidence type="ECO:0000313" key="8">
    <source>
        <dbReference type="Proteomes" id="UP000037755"/>
    </source>
</evidence>
<evidence type="ECO:0000256" key="3">
    <source>
        <dbReference type="PROSITE-ProRule" id="PRU00277"/>
    </source>
</evidence>
<dbReference type="InterPro" id="IPR028974">
    <property type="entry name" value="TSP_type-3_rpt"/>
</dbReference>
<keyword evidence="2 3" id="KW-0697">Rotamase</keyword>
<dbReference type="OrthoDB" id="1424215at2"/>
<dbReference type="GO" id="GO:0003755">
    <property type="term" value="F:peptidyl-prolyl cis-trans isomerase activity"/>
    <property type="evidence" value="ECO:0007669"/>
    <property type="project" value="UniProtKB-UniRule"/>
</dbReference>
<reference evidence="7 8" key="1">
    <citation type="submission" date="2015-08" db="EMBL/GenBank/DDBJ databases">
        <title>Whole genome sequence of Flavobacterium akiainvivens IK-1T, from decaying Wikstroemia oahuensis, an endemic Hawaiian shrub.</title>
        <authorList>
            <person name="Wan X."/>
            <person name="Hou S."/>
            <person name="Saito J."/>
            <person name="Donachie S."/>
        </authorList>
    </citation>
    <scope>NUCLEOTIDE SEQUENCE [LARGE SCALE GENOMIC DNA]</scope>
    <source>
        <strain evidence="7 8">IK-1</strain>
    </source>
</reference>
<dbReference type="Proteomes" id="UP000037755">
    <property type="component" value="Unassembled WGS sequence"/>
</dbReference>
<protein>
    <recommendedName>
        <fullName evidence="4">Peptidyl-prolyl cis-trans isomerase</fullName>
        <ecNumber evidence="4">5.2.1.8</ecNumber>
    </recommendedName>
</protein>
<keyword evidence="5" id="KW-0732">Signal</keyword>
<dbReference type="PATRIC" id="fig|1202724.3.peg.4123"/>
<dbReference type="AlphaFoldDB" id="A0A0M8MKI2"/>
<evidence type="ECO:0000313" key="7">
    <source>
        <dbReference type="EMBL" id="KOS08061.1"/>
    </source>
</evidence>
<dbReference type="RefSeq" id="WP_054409862.1">
    <property type="nucleotide sequence ID" value="NZ_FOYA01000010.1"/>
</dbReference>
<comment type="similarity">
    <text evidence="4">Belongs to the FKBP-type PPIase family.</text>
</comment>
<dbReference type="InterPro" id="IPR001179">
    <property type="entry name" value="PPIase_FKBP_dom"/>
</dbReference>
<organism evidence="7 8">
    <name type="scientific">Flavobacterium akiainvivens</name>
    <dbReference type="NCBI Taxonomy" id="1202724"/>
    <lineage>
        <taxon>Bacteria</taxon>
        <taxon>Pseudomonadati</taxon>
        <taxon>Bacteroidota</taxon>
        <taxon>Flavobacteriia</taxon>
        <taxon>Flavobacteriales</taxon>
        <taxon>Flavobacteriaceae</taxon>
        <taxon>Flavobacterium</taxon>
    </lineage>
</organism>
<dbReference type="GO" id="GO:0005509">
    <property type="term" value="F:calcium ion binding"/>
    <property type="evidence" value="ECO:0007669"/>
    <property type="project" value="InterPro"/>
</dbReference>
<feature type="signal peptide" evidence="5">
    <location>
        <begin position="1"/>
        <end position="17"/>
    </location>
</feature>
<evidence type="ECO:0000256" key="5">
    <source>
        <dbReference type="SAM" id="SignalP"/>
    </source>
</evidence>
<dbReference type="Pfam" id="PF00254">
    <property type="entry name" value="FKBP_C"/>
    <property type="match status" value="1"/>
</dbReference>
<evidence type="ECO:0000259" key="6">
    <source>
        <dbReference type="PROSITE" id="PS50059"/>
    </source>
</evidence>
<keyword evidence="8" id="KW-1185">Reference proteome</keyword>
<sequence>MNIYFRAFVLISLITLAASCKKDDDTTVRLRDYTEQYATEKVNIEEYLHTHYIASVDANFNVVIDTLTDAGTQTSIWDQQDYPLQSKEVQSLEESNTPLYTVYYLMLTQGSGDQPTRADNVVVSYRGTLLDGTQFDYNPFPSSAMSLATTIEGWQEIMPLFKGGEYIDVPGSPDPASFQNYGAGVMFLPSGLAYYNTSPSTLVGSYASMIFSFKLYSVEYLDTDGDGILNRYETDGVTDIAHYDTDGDGTPNYRDIDDDGDGYLTAAEIQIPGTGVGNNNPIRYYDFDDIPTCESGIKRHLDASCHQ</sequence>
<keyword evidence="3 4" id="KW-0413">Isomerase</keyword>
<dbReference type="SUPFAM" id="SSF54534">
    <property type="entry name" value="FKBP-like"/>
    <property type="match status" value="1"/>
</dbReference>
<dbReference type="STRING" id="1202724.AM493_19905"/>
<feature type="domain" description="PPIase FKBP-type" evidence="6">
    <location>
        <begin position="118"/>
        <end position="219"/>
    </location>
</feature>
<dbReference type="EC" id="5.2.1.8" evidence="4"/>
<proteinExistence type="inferred from homology"/>
<dbReference type="Gene3D" id="4.10.1080.10">
    <property type="entry name" value="TSP type-3 repeat"/>
    <property type="match status" value="1"/>
</dbReference>
<dbReference type="EMBL" id="LIYD01000005">
    <property type="protein sequence ID" value="KOS08061.1"/>
    <property type="molecule type" value="Genomic_DNA"/>
</dbReference>
<name>A0A0M8MKI2_9FLAO</name>
<gene>
    <name evidence="7" type="ORF">AM493_19905</name>
</gene>
<dbReference type="SUPFAM" id="SSF103647">
    <property type="entry name" value="TSP type-3 repeat"/>
    <property type="match status" value="1"/>
</dbReference>
<feature type="chain" id="PRO_5005818509" description="Peptidyl-prolyl cis-trans isomerase" evidence="5">
    <location>
        <begin position="18"/>
        <end position="307"/>
    </location>
</feature>
<accession>A0A0M8MKI2</accession>
<comment type="catalytic activity">
    <reaction evidence="1 3 4">
        <text>[protein]-peptidylproline (omega=180) = [protein]-peptidylproline (omega=0)</text>
        <dbReference type="Rhea" id="RHEA:16237"/>
        <dbReference type="Rhea" id="RHEA-COMP:10747"/>
        <dbReference type="Rhea" id="RHEA-COMP:10748"/>
        <dbReference type="ChEBI" id="CHEBI:83833"/>
        <dbReference type="ChEBI" id="CHEBI:83834"/>
        <dbReference type="EC" id="5.2.1.8"/>
    </reaction>
</comment>
<dbReference type="InterPro" id="IPR018247">
    <property type="entry name" value="EF_Hand_1_Ca_BS"/>
</dbReference>
<dbReference type="PROSITE" id="PS00018">
    <property type="entry name" value="EF_HAND_1"/>
    <property type="match status" value="1"/>
</dbReference>
<dbReference type="InterPro" id="IPR046357">
    <property type="entry name" value="PPIase_dom_sf"/>
</dbReference>
<evidence type="ECO:0000256" key="2">
    <source>
        <dbReference type="ARBA" id="ARBA00023110"/>
    </source>
</evidence>
<dbReference type="PROSITE" id="PS50059">
    <property type="entry name" value="FKBP_PPIASE"/>
    <property type="match status" value="1"/>
</dbReference>
<evidence type="ECO:0000256" key="1">
    <source>
        <dbReference type="ARBA" id="ARBA00000971"/>
    </source>
</evidence>
<dbReference type="Gene3D" id="3.10.50.40">
    <property type="match status" value="1"/>
</dbReference>
<comment type="caution">
    <text evidence="7">The sequence shown here is derived from an EMBL/GenBank/DDBJ whole genome shotgun (WGS) entry which is preliminary data.</text>
</comment>
<evidence type="ECO:0000256" key="4">
    <source>
        <dbReference type="RuleBase" id="RU003915"/>
    </source>
</evidence>